<dbReference type="EMBL" id="PSPG01000007">
    <property type="protein sequence ID" value="PXF21540.1"/>
    <property type="molecule type" value="Genomic_DNA"/>
</dbReference>
<dbReference type="Proteomes" id="UP000248161">
    <property type="component" value="Unassembled WGS sequence"/>
</dbReference>
<protein>
    <recommendedName>
        <fullName evidence="5">DUF3592 domain-containing protein</fullName>
    </recommendedName>
</protein>
<feature type="region of interest" description="Disordered" evidence="1">
    <location>
        <begin position="36"/>
        <end position="83"/>
    </location>
</feature>
<feature type="compositionally biased region" description="Gly residues" evidence="1">
    <location>
        <begin position="346"/>
        <end position="376"/>
    </location>
</feature>
<feature type="transmembrane region" description="Helical" evidence="2">
    <location>
        <begin position="268"/>
        <end position="289"/>
    </location>
</feature>
<keyword evidence="2" id="KW-0812">Transmembrane</keyword>
<evidence type="ECO:0000256" key="2">
    <source>
        <dbReference type="SAM" id="Phobius"/>
    </source>
</evidence>
<sequence>MTEDDRWWKDDEDAGTSKEDVEKMLNEAEAKRLKREEELAQAEHEAKIAELERAEADARSGVPDEEPVAAPGTARGEARSREEAWMRDGFDSIEDWMLYEATKDGELTPEEQQDFIERAHGGFLGMWWLSPGEGLFVIIVALVTLVAGVSGIISYTNFEPWEETTGTILGDGDETGTAWYWDGPYEVEYCDDYGCNYWEEWECSADINYGYSVNGADYNAWELTDWETFDYPCIDEYVNVTYPIGAELSVYYNPDGPSESSLSEPTQFAAALFCLPILIIILIVALVYSRYSNTPSNSMGYTGNGFSGQQQTVIINNSGWRRWSGWGRWRGHHHPRHHHSSRRRIGGGGSRGGGRSGGGGGSRGGGRSGGGGGSRGGGRRGR</sequence>
<dbReference type="AlphaFoldDB" id="A0A2V3HR19"/>
<organism evidence="3 4">
    <name type="scientific">Candidatus Thalassarchaeum betae</name>
    <dbReference type="NCBI Taxonomy" id="2599289"/>
    <lineage>
        <taxon>Archaea</taxon>
        <taxon>Methanobacteriati</taxon>
        <taxon>Thermoplasmatota</taxon>
        <taxon>Candidatus Poseidoniia</taxon>
        <taxon>Candidatus Poseidoniales</taxon>
        <taxon>Candidatus Thalassarchaeaceae</taxon>
        <taxon>Candidatus Thalassarchaeum</taxon>
    </lineage>
</organism>
<feature type="region of interest" description="Disordered" evidence="1">
    <location>
        <begin position="1"/>
        <end position="22"/>
    </location>
</feature>
<feature type="compositionally biased region" description="Basic and acidic residues" evidence="1">
    <location>
        <begin position="36"/>
        <end position="58"/>
    </location>
</feature>
<feature type="compositionally biased region" description="Basic residues" evidence="1">
    <location>
        <begin position="331"/>
        <end position="345"/>
    </location>
</feature>
<feature type="transmembrane region" description="Helical" evidence="2">
    <location>
        <begin position="135"/>
        <end position="155"/>
    </location>
</feature>
<reference evidence="3 4" key="1">
    <citation type="journal article" date="2015" name="Nat. Commun.">
        <title>Genomic and transcriptomic evidence for scavenging of diverse organic compounds by widespread deep-sea archaea.</title>
        <authorList>
            <person name="Li M."/>
            <person name="Baker B.J."/>
            <person name="Anantharaman K."/>
            <person name="Jain S."/>
            <person name="Breier J.A."/>
            <person name="Dick G.J."/>
        </authorList>
    </citation>
    <scope>NUCLEOTIDE SEQUENCE [LARGE SCALE GENOMIC DNA]</scope>
    <source>
        <strain evidence="3">Cayman_51_deep</strain>
    </source>
</reference>
<keyword evidence="2" id="KW-1133">Transmembrane helix</keyword>
<name>A0A2V3HR19_9ARCH</name>
<proteinExistence type="predicted"/>
<keyword evidence="2" id="KW-0472">Membrane</keyword>
<feature type="region of interest" description="Disordered" evidence="1">
    <location>
        <begin position="331"/>
        <end position="382"/>
    </location>
</feature>
<evidence type="ECO:0000313" key="4">
    <source>
        <dbReference type="Proteomes" id="UP000248161"/>
    </source>
</evidence>
<evidence type="ECO:0000313" key="3">
    <source>
        <dbReference type="EMBL" id="PXF21540.1"/>
    </source>
</evidence>
<evidence type="ECO:0000256" key="1">
    <source>
        <dbReference type="SAM" id="MobiDB-lite"/>
    </source>
</evidence>
<accession>A0A2V3HR19</accession>
<comment type="caution">
    <text evidence="3">The sequence shown here is derived from an EMBL/GenBank/DDBJ whole genome shotgun (WGS) entry which is preliminary data.</text>
</comment>
<evidence type="ECO:0008006" key="5">
    <source>
        <dbReference type="Google" id="ProtNLM"/>
    </source>
</evidence>
<gene>
    <name evidence="3" type="ORF">CXX69_03720</name>
</gene>